<proteinExistence type="predicted"/>
<dbReference type="RefSeq" id="WP_146562604.1">
    <property type="nucleotide sequence ID" value="NZ_SIHJ01000001.1"/>
</dbReference>
<evidence type="ECO:0000256" key="1">
    <source>
        <dbReference type="SAM" id="MobiDB-lite"/>
    </source>
</evidence>
<feature type="compositionally biased region" description="Polar residues" evidence="1">
    <location>
        <begin position="424"/>
        <end position="434"/>
    </location>
</feature>
<feature type="compositionally biased region" description="Low complexity" evidence="1">
    <location>
        <begin position="408"/>
        <end position="423"/>
    </location>
</feature>
<evidence type="ECO:0000313" key="3">
    <source>
        <dbReference type="EMBL" id="TWT36024.1"/>
    </source>
</evidence>
<evidence type="ECO:0000256" key="2">
    <source>
        <dbReference type="SAM" id="SignalP"/>
    </source>
</evidence>
<feature type="region of interest" description="Disordered" evidence="1">
    <location>
        <begin position="408"/>
        <end position="434"/>
    </location>
</feature>
<keyword evidence="2" id="KW-0732">Signal</keyword>
<feature type="compositionally biased region" description="Low complexity" evidence="1">
    <location>
        <begin position="69"/>
        <end position="92"/>
    </location>
</feature>
<protein>
    <recommendedName>
        <fullName evidence="5">Bacterial type II and III secretion system protein</fullName>
    </recommendedName>
</protein>
<evidence type="ECO:0008006" key="5">
    <source>
        <dbReference type="Google" id="ProtNLM"/>
    </source>
</evidence>
<accession>A0A5C5VBN0</accession>
<evidence type="ECO:0000313" key="4">
    <source>
        <dbReference type="Proteomes" id="UP000316714"/>
    </source>
</evidence>
<sequence precursor="true">MRSFRLAALLCTLALAPVAVAQQQDWSAPAADSRYGAAAGGPPPAAGDARYNQPGALPAGSPAPDNSITPLPGATPPAAGATTGGMTPLGGASASRARVTKGAATLPNDHGQVMREYDIRPYTLRAANTPHPEQTIVDWVLRETGYETWHSEPLGILSATRESLRVYHTPETQAIVADIVDRFVNTQHESKAFALRIATVRNPNWRANAMPLMTAIPVQSPGMQGWILPKENAALLMADLVRRADYREHSASGQLVLNGRSSVMSTMRPRQYIKGIVRTQNTWPGFQPETGALEEGASLEFAPLLSFDGATADAILKIRVNQVEKMQQVRLDIPTQMAGPQRMEIEVPQLTSATIHERFRWPADHVLLLSLGVIAPPTPDKGNQLLNMIPGVNAPPRADGLLFVEAKGTATPSSSPGAAPATAQRATSGFTGRY</sequence>
<keyword evidence="4" id="KW-1185">Reference proteome</keyword>
<comment type="caution">
    <text evidence="3">The sequence shown here is derived from an EMBL/GenBank/DDBJ whole genome shotgun (WGS) entry which is preliminary data.</text>
</comment>
<feature type="chain" id="PRO_5022667073" description="Bacterial type II and III secretion system protein" evidence="2">
    <location>
        <begin position="22"/>
        <end position="434"/>
    </location>
</feature>
<dbReference type="Proteomes" id="UP000316714">
    <property type="component" value="Unassembled WGS sequence"/>
</dbReference>
<gene>
    <name evidence="3" type="ORF">KOR34_09220</name>
</gene>
<dbReference type="EMBL" id="SIHJ01000001">
    <property type="protein sequence ID" value="TWT36024.1"/>
    <property type="molecule type" value="Genomic_DNA"/>
</dbReference>
<organism evidence="3 4">
    <name type="scientific">Posidoniimonas corsicana</name>
    <dbReference type="NCBI Taxonomy" id="1938618"/>
    <lineage>
        <taxon>Bacteria</taxon>
        <taxon>Pseudomonadati</taxon>
        <taxon>Planctomycetota</taxon>
        <taxon>Planctomycetia</taxon>
        <taxon>Pirellulales</taxon>
        <taxon>Lacipirellulaceae</taxon>
        <taxon>Posidoniimonas</taxon>
    </lineage>
</organism>
<dbReference type="AlphaFoldDB" id="A0A5C5VBN0"/>
<feature type="region of interest" description="Disordered" evidence="1">
    <location>
        <begin position="32"/>
        <end position="98"/>
    </location>
</feature>
<name>A0A5C5VBN0_9BACT</name>
<feature type="signal peptide" evidence="2">
    <location>
        <begin position="1"/>
        <end position="21"/>
    </location>
</feature>
<dbReference type="OrthoDB" id="248838at2"/>
<reference evidence="3 4" key="1">
    <citation type="submission" date="2019-02" db="EMBL/GenBank/DDBJ databases">
        <title>Deep-cultivation of Planctomycetes and their phenomic and genomic characterization uncovers novel biology.</title>
        <authorList>
            <person name="Wiegand S."/>
            <person name="Jogler M."/>
            <person name="Boedeker C."/>
            <person name="Pinto D."/>
            <person name="Vollmers J."/>
            <person name="Rivas-Marin E."/>
            <person name="Kohn T."/>
            <person name="Peeters S.H."/>
            <person name="Heuer A."/>
            <person name="Rast P."/>
            <person name="Oberbeckmann S."/>
            <person name="Bunk B."/>
            <person name="Jeske O."/>
            <person name="Meyerdierks A."/>
            <person name="Storesund J.E."/>
            <person name="Kallscheuer N."/>
            <person name="Luecker S."/>
            <person name="Lage O.M."/>
            <person name="Pohl T."/>
            <person name="Merkel B.J."/>
            <person name="Hornburger P."/>
            <person name="Mueller R.-W."/>
            <person name="Bruemmer F."/>
            <person name="Labrenz M."/>
            <person name="Spormann A.M."/>
            <person name="Op Den Camp H."/>
            <person name="Overmann J."/>
            <person name="Amann R."/>
            <person name="Jetten M.S.M."/>
            <person name="Mascher T."/>
            <person name="Medema M.H."/>
            <person name="Devos D.P."/>
            <person name="Kaster A.-K."/>
            <person name="Ovreas L."/>
            <person name="Rohde M."/>
            <person name="Galperin M.Y."/>
            <person name="Jogler C."/>
        </authorList>
    </citation>
    <scope>NUCLEOTIDE SEQUENCE [LARGE SCALE GENOMIC DNA]</scope>
    <source>
        <strain evidence="3 4">KOR34</strain>
    </source>
</reference>